<dbReference type="EMBL" id="MU070396">
    <property type="protein sequence ID" value="KAF5827931.1"/>
    <property type="molecule type" value="Genomic_DNA"/>
</dbReference>
<keyword evidence="2" id="KW-1185">Reference proteome</keyword>
<evidence type="ECO:0000313" key="1">
    <source>
        <dbReference type="EMBL" id="KAF5827931.1"/>
    </source>
</evidence>
<reference evidence="1" key="1">
    <citation type="submission" date="2017-08" db="EMBL/GenBank/DDBJ databases">
        <authorList>
            <person name="Polle J.E."/>
            <person name="Barry K."/>
            <person name="Cushman J."/>
            <person name="Schmutz J."/>
            <person name="Tran D."/>
            <person name="Hathwaick L.T."/>
            <person name="Yim W.C."/>
            <person name="Jenkins J."/>
            <person name="Mckie-Krisberg Z.M."/>
            <person name="Prochnik S."/>
            <person name="Lindquist E."/>
            <person name="Dockter R.B."/>
            <person name="Adam C."/>
            <person name="Molina H."/>
            <person name="Bunkerborg J."/>
            <person name="Jin E."/>
            <person name="Buchheim M."/>
            <person name="Magnuson J."/>
        </authorList>
    </citation>
    <scope>NUCLEOTIDE SEQUENCE</scope>
    <source>
        <strain evidence="1">CCAP 19/18</strain>
    </source>
</reference>
<accession>A0ABQ7G007</accession>
<sequence>MAWRSLGHCHCICAMTVIAHMHPRTHQLHTHTHQNVQNNQELAAPQECTSTYQQELHTRKWMTGLEPLAPKKPIVCQYTKKVMHEISKKFMSHAPTPSLRFICCSTHSLSHSFAAFFLKISSCPQAMQGVIQPTKTSQPVALNTACPGQITRLSNSSSTHLARYTHCTMLHHLQLVMHNLKTVEGRQHAFGAPNTANAPYCWVMASHSWLTISGSLVPSSNWKVVAHEIRYSCQRRAHALRACLLTVG</sequence>
<gene>
    <name evidence="1" type="ORF">DUNSADRAFT_18516</name>
</gene>
<dbReference type="Proteomes" id="UP000815325">
    <property type="component" value="Unassembled WGS sequence"/>
</dbReference>
<name>A0ABQ7G007_DUNSA</name>
<protein>
    <recommendedName>
        <fullName evidence="3">Secreted protein</fullName>
    </recommendedName>
</protein>
<proteinExistence type="predicted"/>
<organism evidence="1 2">
    <name type="scientific">Dunaliella salina</name>
    <name type="common">Green alga</name>
    <name type="synonym">Protococcus salinus</name>
    <dbReference type="NCBI Taxonomy" id="3046"/>
    <lineage>
        <taxon>Eukaryota</taxon>
        <taxon>Viridiplantae</taxon>
        <taxon>Chlorophyta</taxon>
        <taxon>core chlorophytes</taxon>
        <taxon>Chlorophyceae</taxon>
        <taxon>CS clade</taxon>
        <taxon>Chlamydomonadales</taxon>
        <taxon>Dunaliellaceae</taxon>
        <taxon>Dunaliella</taxon>
    </lineage>
</organism>
<evidence type="ECO:0008006" key="3">
    <source>
        <dbReference type="Google" id="ProtNLM"/>
    </source>
</evidence>
<evidence type="ECO:0000313" key="2">
    <source>
        <dbReference type="Proteomes" id="UP000815325"/>
    </source>
</evidence>
<comment type="caution">
    <text evidence="1">The sequence shown here is derived from an EMBL/GenBank/DDBJ whole genome shotgun (WGS) entry which is preliminary data.</text>
</comment>